<organism evidence="2 3">
    <name type="scientific">Methylobacillus methanolivorans</name>
    <dbReference type="NCBI Taxonomy" id="1848927"/>
    <lineage>
        <taxon>Bacteria</taxon>
        <taxon>Pseudomonadati</taxon>
        <taxon>Pseudomonadota</taxon>
        <taxon>Betaproteobacteria</taxon>
        <taxon>Nitrosomonadales</taxon>
        <taxon>Methylophilaceae</taxon>
        <taxon>Methylobacillus</taxon>
    </lineage>
</organism>
<name>A0ABW8GKW7_9PROT</name>
<sequence length="94" mass="10899">MSFAKRLFALLSVIVCLCLFAQQAEQSYAMEYDDPMFSHVQQMEMDNDRELSEPILVMHMPLVRPSFIFDLKLAILAVTYRQPDIFLTTRPPIA</sequence>
<feature type="signal peptide" evidence="1">
    <location>
        <begin position="1"/>
        <end position="21"/>
    </location>
</feature>
<comment type="caution">
    <text evidence="2">The sequence shown here is derived from an EMBL/GenBank/DDBJ whole genome shotgun (WGS) entry which is preliminary data.</text>
</comment>
<dbReference type="Proteomes" id="UP001617669">
    <property type="component" value="Unassembled WGS sequence"/>
</dbReference>
<keyword evidence="3" id="KW-1185">Reference proteome</keyword>
<accession>A0ABW8GKW7</accession>
<gene>
    <name evidence="2" type="ORF">ACIKP9_07380</name>
</gene>
<evidence type="ECO:0000313" key="2">
    <source>
        <dbReference type="EMBL" id="MFJ5446046.1"/>
    </source>
</evidence>
<dbReference type="RefSeq" id="WP_230346413.1">
    <property type="nucleotide sequence ID" value="NZ_JBIWXY010000001.1"/>
</dbReference>
<proteinExistence type="predicted"/>
<dbReference type="EMBL" id="JBIWXY010000001">
    <property type="protein sequence ID" value="MFJ5446046.1"/>
    <property type="molecule type" value="Genomic_DNA"/>
</dbReference>
<evidence type="ECO:0000313" key="3">
    <source>
        <dbReference type="Proteomes" id="UP001617669"/>
    </source>
</evidence>
<feature type="chain" id="PRO_5047464195" evidence="1">
    <location>
        <begin position="22"/>
        <end position="94"/>
    </location>
</feature>
<keyword evidence="1" id="KW-0732">Signal</keyword>
<evidence type="ECO:0000256" key="1">
    <source>
        <dbReference type="SAM" id="SignalP"/>
    </source>
</evidence>
<reference evidence="2 3" key="1">
    <citation type="submission" date="2024-11" db="EMBL/GenBank/DDBJ databases">
        <authorList>
            <person name="Kaparullina E.N."/>
            <person name="Delegan Y.A."/>
            <person name="Doronina N.V."/>
        </authorList>
    </citation>
    <scope>NUCLEOTIDE SEQUENCE [LARGE SCALE GENOMIC DNA]</scope>
    <source>
        <strain evidence="2 3">7sh_L</strain>
    </source>
</reference>
<protein>
    <submittedName>
        <fullName evidence="2">Uncharacterized protein</fullName>
    </submittedName>
</protein>